<reference evidence="1 2" key="1">
    <citation type="submission" date="2017-10" db="EMBL/GenBank/DDBJ databases">
        <title>The draft genome sequence of Lewinella nigricans NBRC 102662.</title>
        <authorList>
            <person name="Wang K."/>
        </authorList>
    </citation>
    <scope>NUCLEOTIDE SEQUENCE [LARGE SCALE GENOMIC DNA]</scope>
    <source>
        <strain evidence="1 2">NBRC 102662</strain>
    </source>
</reference>
<organism evidence="1 2">
    <name type="scientific">Flavilitoribacter nigricans (strain ATCC 23147 / DSM 23189 / NBRC 102662 / NCIMB 1420 / SS-2)</name>
    <name type="common">Lewinella nigricans</name>
    <dbReference type="NCBI Taxonomy" id="1122177"/>
    <lineage>
        <taxon>Bacteria</taxon>
        <taxon>Pseudomonadati</taxon>
        <taxon>Bacteroidota</taxon>
        <taxon>Saprospiria</taxon>
        <taxon>Saprospirales</taxon>
        <taxon>Lewinellaceae</taxon>
        <taxon>Flavilitoribacter</taxon>
    </lineage>
</organism>
<dbReference type="OrthoDB" id="7595944at2"/>
<keyword evidence="2" id="KW-1185">Reference proteome</keyword>
<proteinExistence type="predicted"/>
<sequence length="271" mass="32709">MERKKILITVTTYPLPSNKYQELVCTAGLTEKGEWIRIYPVPLSKLVNNRFRKYYWIEINLKKRDSYKDFRPESFNPVDASMSDLKILDQIKTKSNWLLRKELCLKNVYISLTKLIEDAYDKDKSVSLATYKPKRIVDFVIEEDERDWKKEWKEQMKQLCLFTGEEFEKLDIKKVPYKFSYRFIDEDGTRRKIMIEDWEIGQLYWNCIKTSASEEEALKKVRARCWDYLVEQCDLHFFLGTTLQWHRRKGSNPFVIIGLFYPQKEKQLKLF</sequence>
<name>A0A2D0N382_FLAN2</name>
<dbReference type="Proteomes" id="UP000223913">
    <property type="component" value="Unassembled WGS sequence"/>
</dbReference>
<accession>A0A2D0N382</accession>
<dbReference type="RefSeq" id="WP_099153718.1">
    <property type="nucleotide sequence ID" value="NZ_PDUD01000035.1"/>
</dbReference>
<protein>
    <submittedName>
        <fullName evidence="1">Uncharacterized protein</fullName>
    </submittedName>
</protein>
<dbReference type="AlphaFoldDB" id="A0A2D0N382"/>
<evidence type="ECO:0000313" key="2">
    <source>
        <dbReference type="Proteomes" id="UP000223913"/>
    </source>
</evidence>
<dbReference type="EMBL" id="PDUD01000035">
    <property type="protein sequence ID" value="PHN03002.1"/>
    <property type="molecule type" value="Genomic_DNA"/>
</dbReference>
<evidence type="ECO:0000313" key="1">
    <source>
        <dbReference type="EMBL" id="PHN03002.1"/>
    </source>
</evidence>
<gene>
    <name evidence="1" type="ORF">CRP01_29810</name>
</gene>
<comment type="caution">
    <text evidence="1">The sequence shown here is derived from an EMBL/GenBank/DDBJ whole genome shotgun (WGS) entry which is preliminary data.</text>
</comment>